<keyword evidence="9 11" id="KW-0460">Magnesium</keyword>
<dbReference type="InterPro" id="IPR002575">
    <property type="entry name" value="Aminoglycoside_PTrfase"/>
</dbReference>
<protein>
    <recommendedName>
        <fullName evidence="11">Stress response kinase A</fullName>
        <ecNumber evidence="11">2.7.11.1</ecNumber>
    </recommendedName>
    <alternativeName>
        <fullName evidence="11">Serine/threonine-protein kinase SrkA</fullName>
    </alternativeName>
</protein>
<comment type="similarity">
    <text evidence="11">Belongs to the SrkA/RdoA protein kinase family.</text>
</comment>
<feature type="domain" description="Aminoglycoside phosphotransferase" evidence="12">
    <location>
        <begin position="34"/>
        <end position="261"/>
    </location>
</feature>
<evidence type="ECO:0000259" key="12">
    <source>
        <dbReference type="Pfam" id="PF01636"/>
    </source>
</evidence>
<feature type="active site" evidence="11">
    <location>
        <position position="220"/>
    </location>
</feature>
<dbReference type="EMBL" id="MSCH01000003">
    <property type="protein sequence ID" value="PQJ52894.1"/>
    <property type="molecule type" value="Genomic_DNA"/>
</dbReference>
<dbReference type="PANTHER" id="PTHR39573:SF1">
    <property type="entry name" value="STRESS RESPONSE KINASE A"/>
    <property type="match status" value="1"/>
</dbReference>
<evidence type="ECO:0000256" key="1">
    <source>
        <dbReference type="ARBA" id="ARBA00022490"/>
    </source>
</evidence>
<dbReference type="Pfam" id="PF01636">
    <property type="entry name" value="APH"/>
    <property type="match status" value="1"/>
</dbReference>
<dbReference type="RefSeq" id="WP_105051370.1">
    <property type="nucleotide sequence ID" value="NZ_BMYG01000010.1"/>
</dbReference>
<feature type="active site" description="Proton acceptor" evidence="11">
    <location>
        <position position="199"/>
    </location>
</feature>
<evidence type="ECO:0000256" key="2">
    <source>
        <dbReference type="ARBA" id="ARBA00022527"/>
    </source>
</evidence>
<organism evidence="13 14">
    <name type="scientific">Psychrosphaera saromensis</name>
    <dbReference type="NCBI Taxonomy" id="716813"/>
    <lineage>
        <taxon>Bacteria</taxon>
        <taxon>Pseudomonadati</taxon>
        <taxon>Pseudomonadota</taxon>
        <taxon>Gammaproteobacteria</taxon>
        <taxon>Alteromonadales</taxon>
        <taxon>Pseudoalteromonadaceae</taxon>
        <taxon>Psychrosphaera</taxon>
    </lineage>
</organism>
<keyword evidence="8 11" id="KW-0067">ATP-binding</keyword>
<keyword evidence="5 11" id="KW-0479">Metal-binding</keyword>
<dbReference type="GO" id="GO:0000287">
    <property type="term" value="F:magnesium ion binding"/>
    <property type="evidence" value="ECO:0007669"/>
    <property type="project" value="UniProtKB-UniRule"/>
</dbReference>
<keyword evidence="6 11" id="KW-0547">Nucleotide-binding</keyword>
<dbReference type="GO" id="GO:0106310">
    <property type="term" value="F:protein serine kinase activity"/>
    <property type="evidence" value="ECO:0007669"/>
    <property type="project" value="RHEA"/>
</dbReference>
<dbReference type="HAMAP" id="MF_01497">
    <property type="entry name" value="SrkA_kinase"/>
    <property type="match status" value="1"/>
</dbReference>
<evidence type="ECO:0000256" key="5">
    <source>
        <dbReference type="ARBA" id="ARBA00022723"/>
    </source>
</evidence>
<dbReference type="Proteomes" id="UP000239007">
    <property type="component" value="Unassembled WGS sequence"/>
</dbReference>
<evidence type="ECO:0000256" key="9">
    <source>
        <dbReference type="ARBA" id="ARBA00022842"/>
    </source>
</evidence>
<reference evidence="13 14" key="1">
    <citation type="submission" date="2016-12" db="EMBL/GenBank/DDBJ databases">
        <title>Diversity of luminous bacteria.</title>
        <authorList>
            <person name="Yoshizawa S."/>
            <person name="Kogure K."/>
        </authorList>
    </citation>
    <scope>NUCLEOTIDE SEQUENCE [LARGE SCALE GENOMIC DNA]</scope>
    <source>
        <strain evidence="13 14">SA4-48</strain>
    </source>
</reference>
<gene>
    <name evidence="11" type="primary">srkA</name>
    <name evidence="13" type="ORF">BTO11_03990</name>
</gene>
<evidence type="ECO:0000256" key="3">
    <source>
        <dbReference type="ARBA" id="ARBA00022553"/>
    </source>
</evidence>
<feature type="binding site" evidence="11">
    <location>
        <position position="204"/>
    </location>
    <ligand>
        <name>Mg(2+)</name>
        <dbReference type="ChEBI" id="CHEBI:18420"/>
    </ligand>
</feature>
<feature type="site" description="ATP" evidence="11">
    <location>
        <position position="34"/>
    </location>
</feature>
<keyword evidence="7 11" id="KW-0418">Kinase</keyword>
<evidence type="ECO:0000256" key="7">
    <source>
        <dbReference type="ARBA" id="ARBA00022777"/>
    </source>
</evidence>
<dbReference type="InterPro" id="IPR032882">
    <property type="entry name" value="SrkA/RdoA"/>
</dbReference>
<name>A0A2S7USC4_9GAMM</name>
<dbReference type="GO" id="GO:0005737">
    <property type="term" value="C:cytoplasm"/>
    <property type="evidence" value="ECO:0007669"/>
    <property type="project" value="UniProtKB-SubCell"/>
</dbReference>
<keyword evidence="2 11" id="KW-0723">Serine/threonine-protein kinase</keyword>
<dbReference type="InterPro" id="IPR011009">
    <property type="entry name" value="Kinase-like_dom_sf"/>
</dbReference>
<evidence type="ECO:0000256" key="6">
    <source>
        <dbReference type="ARBA" id="ARBA00022741"/>
    </source>
</evidence>
<evidence type="ECO:0000256" key="8">
    <source>
        <dbReference type="ARBA" id="ARBA00022840"/>
    </source>
</evidence>
<keyword evidence="14" id="KW-1185">Reference proteome</keyword>
<keyword evidence="10 11" id="KW-0346">Stress response</keyword>
<comment type="function">
    <text evidence="11">A protein kinase that phosphorylates Ser and Thr residues. Probably acts to suppress the effects of stress linked to accumulation of reactive oxygen species. Probably involved in the extracytoplasmic stress response.</text>
</comment>
<dbReference type="GO" id="GO:0005524">
    <property type="term" value="F:ATP binding"/>
    <property type="evidence" value="ECO:0007669"/>
    <property type="project" value="UniProtKB-UniRule"/>
</dbReference>
<accession>A0A2S7USC4</accession>
<dbReference type="EC" id="2.7.11.1" evidence="11"/>
<evidence type="ECO:0000256" key="4">
    <source>
        <dbReference type="ARBA" id="ARBA00022679"/>
    </source>
</evidence>
<dbReference type="NCBIfam" id="NF008738">
    <property type="entry name" value="PRK11768.1"/>
    <property type="match status" value="1"/>
</dbReference>
<comment type="subcellular location">
    <subcellularLocation>
        <location evidence="11">Cytoplasm</location>
    </subcellularLocation>
</comment>
<dbReference type="GO" id="GO:0004674">
    <property type="term" value="F:protein serine/threonine kinase activity"/>
    <property type="evidence" value="ECO:0007669"/>
    <property type="project" value="UniProtKB-UniRule"/>
</dbReference>
<keyword evidence="1 11" id="KW-0963">Cytoplasm</keyword>
<dbReference type="Gene3D" id="1.10.510.10">
    <property type="entry name" value="Transferase(Phosphotransferase) domain 1"/>
    <property type="match status" value="1"/>
</dbReference>
<feature type="binding site" evidence="11">
    <location>
        <position position="220"/>
    </location>
    <ligand>
        <name>Mg(2+)</name>
        <dbReference type="ChEBI" id="CHEBI:18420"/>
    </ligand>
</feature>
<comment type="subunit">
    <text evidence="11">Monomer.</text>
</comment>
<evidence type="ECO:0000313" key="14">
    <source>
        <dbReference type="Proteomes" id="UP000239007"/>
    </source>
</evidence>
<dbReference type="Gene3D" id="3.30.200.70">
    <property type="match status" value="1"/>
</dbReference>
<comment type="cofactor">
    <cofactor evidence="11">
        <name>Mg(2+)</name>
        <dbReference type="ChEBI" id="CHEBI:18420"/>
    </cofactor>
</comment>
<evidence type="ECO:0000256" key="11">
    <source>
        <dbReference type="HAMAP-Rule" id="MF_01497"/>
    </source>
</evidence>
<sequence>MSNFDFSNLGPDLILDAIESLGIYPESGLLALNSYENRVYQFKADDNLRYVVKFYRPNRWTDEQILEEHTYSYDLLEHDVPLVVPITIDGKTLFEFNGYRFCLYKSVGGRMFELDNLDQLEWLGRLLGKLHKASSSSLFTSRATINIEQELLESTEVIKQVNFIPPYLQNTFFSDLALLTERTLKHSNTNYQTIKLHGDCHAGNILWQSHDAKSDAILVDFDDCLNGPAIQDIWMMLNGDRQEKLMQLDVMINAYEEFHNFNHAEFSLIEPLRARRMVNYMAWISKRWSDPAFPRNFSWFATDKYWEQQILAMKEQIAALNESTLKLFP</sequence>
<comment type="catalytic activity">
    <reaction evidence="11">
        <text>L-seryl-[protein] + ATP = O-phospho-L-seryl-[protein] + ADP + H(+)</text>
        <dbReference type="Rhea" id="RHEA:17989"/>
        <dbReference type="Rhea" id="RHEA-COMP:9863"/>
        <dbReference type="Rhea" id="RHEA-COMP:11604"/>
        <dbReference type="ChEBI" id="CHEBI:15378"/>
        <dbReference type="ChEBI" id="CHEBI:29999"/>
        <dbReference type="ChEBI" id="CHEBI:30616"/>
        <dbReference type="ChEBI" id="CHEBI:83421"/>
        <dbReference type="ChEBI" id="CHEBI:456216"/>
        <dbReference type="EC" id="2.7.11.1"/>
    </reaction>
</comment>
<dbReference type="Gene3D" id="1.20.1270.170">
    <property type="match status" value="1"/>
</dbReference>
<dbReference type="OrthoDB" id="5392197at2"/>
<evidence type="ECO:0000256" key="10">
    <source>
        <dbReference type="ARBA" id="ARBA00023016"/>
    </source>
</evidence>
<dbReference type="AlphaFoldDB" id="A0A2S7USC4"/>
<proteinExistence type="inferred from homology"/>
<dbReference type="PANTHER" id="PTHR39573">
    <property type="entry name" value="STRESS RESPONSE KINASE A"/>
    <property type="match status" value="1"/>
</dbReference>
<dbReference type="SUPFAM" id="SSF56112">
    <property type="entry name" value="Protein kinase-like (PK-like)"/>
    <property type="match status" value="1"/>
</dbReference>
<comment type="catalytic activity">
    <reaction evidence="11">
        <text>L-threonyl-[protein] + ATP = O-phospho-L-threonyl-[protein] + ADP + H(+)</text>
        <dbReference type="Rhea" id="RHEA:46608"/>
        <dbReference type="Rhea" id="RHEA-COMP:11060"/>
        <dbReference type="Rhea" id="RHEA-COMP:11605"/>
        <dbReference type="ChEBI" id="CHEBI:15378"/>
        <dbReference type="ChEBI" id="CHEBI:30013"/>
        <dbReference type="ChEBI" id="CHEBI:30616"/>
        <dbReference type="ChEBI" id="CHEBI:61977"/>
        <dbReference type="ChEBI" id="CHEBI:456216"/>
        <dbReference type="EC" id="2.7.11.1"/>
    </reaction>
</comment>
<keyword evidence="4 11" id="KW-0808">Transferase</keyword>
<evidence type="ECO:0000313" key="13">
    <source>
        <dbReference type="EMBL" id="PQJ52894.1"/>
    </source>
</evidence>
<comment type="caution">
    <text evidence="13">The sequence shown here is derived from an EMBL/GenBank/DDBJ whole genome shotgun (WGS) entry which is preliminary data.</text>
</comment>
<keyword evidence="3 11" id="KW-0597">Phosphoprotein</keyword>